<dbReference type="Gene3D" id="3.30.505.10">
    <property type="entry name" value="SH2 domain"/>
    <property type="match status" value="1"/>
</dbReference>
<reference evidence="6" key="1">
    <citation type="journal article" date="2017" name="bioRxiv">
        <title>Comparative analysis of the genomes of Stylophora pistillata and Acropora digitifera provides evidence for extensive differences between species of corals.</title>
        <authorList>
            <person name="Voolstra C.R."/>
            <person name="Li Y."/>
            <person name="Liew Y.J."/>
            <person name="Baumgarten S."/>
            <person name="Zoccola D."/>
            <person name="Flot J.-F."/>
            <person name="Tambutte S."/>
            <person name="Allemand D."/>
            <person name="Aranda M."/>
        </authorList>
    </citation>
    <scope>NUCLEOTIDE SEQUENCE [LARGE SCALE GENOMIC DNA]</scope>
</reference>
<name>A0A2B4RVI5_STYPI</name>
<dbReference type="Proteomes" id="UP000225706">
    <property type="component" value="Unassembled WGS sequence"/>
</dbReference>
<dbReference type="InterPro" id="IPR000980">
    <property type="entry name" value="SH2"/>
</dbReference>
<keyword evidence="3" id="KW-1133">Transmembrane helix</keyword>
<evidence type="ECO:0000259" key="4">
    <source>
        <dbReference type="PROSITE" id="PS50001"/>
    </source>
</evidence>
<dbReference type="PROSITE" id="PS50001">
    <property type="entry name" value="SH2"/>
    <property type="match status" value="1"/>
</dbReference>
<evidence type="ECO:0000256" key="2">
    <source>
        <dbReference type="SAM" id="MobiDB-lite"/>
    </source>
</evidence>
<keyword evidence="1" id="KW-0727">SH2 domain</keyword>
<dbReference type="EMBL" id="LSMT01000302">
    <property type="protein sequence ID" value="PFX20803.1"/>
    <property type="molecule type" value="Genomic_DNA"/>
</dbReference>
<keyword evidence="3" id="KW-0812">Transmembrane</keyword>
<evidence type="ECO:0000313" key="6">
    <source>
        <dbReference type="Proteomes" id="UP000225706"/>
    </source>
</evidence>
<organism evidence="5 6">
    <name type="scientific">Stylophora pistillata</name>
    <name type="common">Smooth cauliflower coral</name>
    <dbReference type="NCBI Taxonomy" id="50429"/>
    <lineage>
        <taxon>Eukaryota</taxon>
        <taxon>Metazoa</taxon>
        <taxon>Cnidaria</taxon>
        <taxon>Anthozoa</taxon>
        <taxon>Hexacorallia</taxon>
        <taxon>Scleractinia</taxon>
        <taxon>Astrocoeniina</taxon>
        <taxon>Pocilloporidae</taxon>
        <taxon>Stylophora</taxon>
    </lineage>
</organism>
<keyword evidence="3" id="KW-0472">Membrane</keyword>
<dbReference type="Pfam" id="PF00017">
    <property type="entry name" value="SH2"/>
    <property type="match status" value="1"/>
</dbReference>
<comment type="caution">
    <text evidence="5">The sequence shown here is derived from an EMBL/GenBank/DDBJ whole genome shotgun (WGS) entry which is preliminary data.</text>
</comment>
<feature type="region of interest" description="Disordered" evidence="2">
    <location>
        <begin position="290"/>
        <end position="335"/>
    </location>
</feature>
<protein>
    <recommendedName>
        <fullName evidence="4">SH2 domain-containing protein</fullName>
    </recommendedName>
</protein>
<feature type="compositionally biased region" description="Basic and acidic residues" evidence="2">
    <location>
        <begin position="228"/>
        <end position="241"/>
    </location>
</feature>
<feature type="region of interest" description="Disordered" evidence="2">
    <location>
        <begin position="129"/>
        <end position="261"/>
    </location>
</feature>
<sequence length="494" mass="54769">MLICMYLQEPGTTMRILLGYADDGRGNTTVKCPLLTKPTDQDDGCTYNNWAYAIIAIVAFIIVGIPFIAFICCLQKKIRDRQSIRRLNERSSPYPYQPITSEGSAPPSYGATDSADECVIRSPSHDSVSTASLVDKQNQQQDTTSVASSRASMVPAYDDVSLNQRSAAASRSRHSSNSESTRDGTKNLIGGSANLRRSSRLSSDSQDRFVDQPGQFYESVDVVTNLPRHRDQPKVRNDKQPPKKPPRQLSNEAITPETEDHVYSEVEGIESSSAFQSPSNEVVYEISPKDHGAVEGGSPVYAVLEPSPEVPDQNEGPESLGEQKPGLMQDEKATDDEVVDDFSSDKYVTILPPTPPEQVNEPINEISDLAASGSHEFDQYSVTPKEEEPSPMKSRSYFEEFLLGKVRALPADKRNGVFLIRDSTSSTGLKVLTLYCWKSDSDKELYHFKITFSEDGCVYLNKSSKRFSNLEELLKDLGEDKDMLPCVLTEQVFP</sequence>
<dbReference type="CDD" id="cd00173">
    <property type="entry name" value="SH2"/>
    <property type="match status" value="1"/>
</dbReference>
<accession>A0A2B4RVI5</accession>
<feature type="domain" description="SH2" evidence="4">
    <location>
        <begin position="392"/>
        <end position="492"/>
    </location>
</feature>
<dbReference type="AlphaFoldDB" id="A0A2B4RVI5"/>
<dbReference type="OrthoDB" id="5966365at2759"/>
<feature type="compositionally biased region" description="Low complexity" evidence="2">
    <location>
        <begin position="165"/>
        <end position="179"/>
    </location>
</feature>
<keyword evidence="6" id="KW-1185">Reference proteome</keyword>
<feature type="transmembrane region" description="Helical" evidence="3">
    <location>
        <begin position="50"/>
        <end position="74"/>
    </location>
</feature>
<evidence type="ECO:0000256" key="1">
    <source>
        <dbReference type="PROSITE-ProRule" id="PRU00191"/>
    </source>
</evidence>
<dbReference type="SUPFAM" id="SSF55550">
    <property type="entry name" value="SH2 domain"/>
    <property type="match status" value="1"/>
</dbReference>
<evidence type="ECO:0000256" key="3">
    <source>
        <dbReference type="SAM" id="Phobius"/>
    </source>
</evidence>
<feature type="region of interest" description="Disordered" evidence="2">
    <location>
        <begin position="89"/>
        <end position="115"/>
    </location>
</feature>
<evidence type="ECO:0000313" key="5">
    <source>
        <dbReference type="EMBL" id="PFX20803.1"/>
    </source>
</evidence>
<dbReference type="InterPro" id="IPR036860">
    <property type="entry name" value="SH2_dom_sf"/>
</dbReference>
<proteinExistence type="predicted"/>
<feature type="compositionally biased region" description="Polar residues" evidence="2">
    <location>
        <begin position="129"/>
        <end position="151"/>
    </location>
</feature>
<gene>
    <name evidence="5" type="ORF">AWC38_SpisGene14735</name>
</gene>